<dbReference type="Pfam" id="PF12874">
    <property type="entry name" value="zf-met"/>
    <property type="match status" value="1"/>
</dbReference>
<dbReference type="InterPro" id="IPR000690">
    <property type="entry name" value="Matrin/U1-C_Znf_C2H2"/>
</dbReference>
<feature type="region of interest" description="Disordered" evidence="10">
    <location>
        <begin position="1"/>
        <end position="25"/>
    </location>
</feature>
<dbReference type="Pfam" id="PF16835">
    <property type="entry name" value="SF3A2"/>
    <property type="match status" value="1"/>
</dbReference>
<keyword evidence="6" id="KW-0863">Zinc-finger</keyword>
<feature type="region of interest" description="Disordered" evidence="10">
    <location>
        <begin position="77"/>
        <end position="105"/>
    </location>
</feature>
<evidence type="ECO:0000256" key="4">
    <source>
        <dbReference type="ARBA" id="ARBA00022723"/>
    </source>
</evidence>
<reference evidence="12 13" key="1">
    <citation type="journal article" date="2024" name="Nat. Commun.">
        <title>Phylogenomics reveals the evolutionary origins of lichenization in chlorophyte algae.</title>
        <authorList>
            <person name="Puginier C."/>
            <person name="Libourel C."/>
            <person name="Otte J."/>
            <person name="Skaloud P."/>
            <person name="Haon M."/>
            <person name="Grisel S."/>
            <person name="Petersen M."/>
            <person name="Berrin J.G."/>
            <person name="Delaux P.M."/>
            <person name="Dal Grande F."/>
            <person name="Keller J."/>
        </authorList>
    </citation>
    <scope>NUCLEOTIDE SEQUENCE [LARGE SCALE GENOMIC DNA]</scope>
    <source>
        <strain evidence="12 13">SAG 245.80</strain>
    </source>
</reference>
<keyword evidence="5" id="KW-0747">Spliceosome</keyword>
<comment type="subcellular location">
    <subcellularLocation>
        <location evidence="1">Nucleus</location>
    </subcellularLocation>
</comment>
<evidence type="ECO:0000256" key="5">
    <source>
        <dbReference type="ARBA" id="ARBA00022728"/>
    </source>
</evidence>
<keyword evidence="13" id="KW-1185">Reference proteome</keyword>
<evidence type="ECO:0000256" key="8">
    <source>
        <dbReference type="ARBA" id="ARBA00023187"/>
    </source>
</evidence>
<dbReference type="InterPro" id="IPR013087">
    <property type="entry name" value="Znf_C2H2_type"/>
</dbReference>
<keyword evidence="7" id="KW-0862">Zinc</keyword>
<evidence type="ECO:0000256" key="7">
    <source>
        <dbReference type="ARBA" id="ARBA00022833"/>
    </source>
</evidence>
<dbReference type="InterPro" id="IPR036236">
    <property type="entry name" value="Znf_C2H2_sf"/>
</dbReference>
<dbReference type="InterPro" id="IPR003604">
    <property type="entry name" value="Matrin/U1-like-C_Znf_C2H2"/>
</dbReference>
<proteinExistence type="inferred from homology"/>
<dbReference type="GO" id="GO:0000245">
    <property type="term" value="P:spliceosomal complex assembly"/>
    <property type="evidence" value="ECO:0007669"/>
    <property type="project" value="TreeGrafter"/>
</dbReference>
<sequence>MSFLDAREHGSKVGSGGHASAQNEAIDRRERLRRLALETIDLSKDPYFMRNHLGQYECRLCLTLHNNEGNYLAHTQGKRHQQNLAKRAAREAADKPAQPAPNKRASVRKVVKIGRPGYRVTKQYDPETDQRSLLFQVEYPEIEEAARPRHRFMSAYEQKKEAWDKSYQYVLFAADPYEVIAFKIPNLEVDRSERFFSHWDTTNNVYSLQLPFKPAQQLAPAGGGGPPPGMPQPPPGMAGAPPPPPPFQGIPGMPPPPMGLPQPWALPPRPPGA</sequence>
<dbReference type="PANTHER" id="PTHR23205">
    <property type="entry name" value="SPLICING FACTOR 3A SUBUNIT 2"/>
    <property type="match status" value="1"/>
</dbReference>
<name>A0AAW1SA90_9CHLO</name>
<keyword evidence="8" id="KW-0508">mRNA splicing</keyword>
<gene>
    <name evidence="12" type="ORF">WJX81_006287</name>
</gene>
<dbReference type="GO" id="GO:0005686">
    <property type="term" value="C:U2 snRNP"/>
    <property type="evidence" value="ECO:0007669"/>
    <property type="project" value="TreeGrafter"/>
</dbReference>
<dbReference type="GO" id="GO:0003676">
    <property type="term" value="F:nucleic acid binding"/>
    <property type="evidence" value="ECO:0007669"/>
    <property type="project" value="InterPro"/>
</dbReference>
<dbReference type="InterPro" id="IPR052092">
    <property type="entry name" value="SF3A2"/>
</dbReference>
<feature type="domain" description="Matrin-type" evidence="11">
    <location>
        <begin position="56"/>
        <end position="86"/>
    </location>
</feature>
<accession>A0AAW1SA90</accession>
<dbReference type="GO" id="GO:0071004">
    <property type="term" value="C:U2-type prespliceosome"/>
    <property type="evidence" value="ECO:0007669"/>
    <property type="project" value="TreeGrafter"/>
</dbReference>
<keyword evidence="9" id="KW-0539">Nucleus</keyword>
<evidence type="ECO:0000256" key="10">
    <source>
        <dbReference type="SAM" id="MobiDB-lite"/>
    </source>
</evidence>
<dbReference type="Gene3D" id="2.60.40.2690">
    <property type="match status" value="1"/>
</dbReference>
<dbReference type="AlphaFoldDB" id="A0AAW1SA90"/>
<evidence type="ECO:0000256" key="9">
    <source>
        <dbReference type="ARBA" id="ARBA00023242"/>
    </source>
</evidence>
<feature type="compositionally biased region" description="Pro residues" evidence="10">
    <location>
        <begin position="225"/>
        <end position="273"/>
    </location>
</feature>
<dbReference type="Gene3D" id="3.30.160.60">
    <property type="entry name" value="Classic Zinc Finger"/>
    <property type="match status" value="1"/>
</dbReference>
<dbReference type="EMBL" id="JALJOU010000007">
    <property type="protein sequence ID" value="KAK9842563.1"/>
    <property type="molecule type" value="Genomic_DNA"/>
</dbReference>
<comment type="similarity">
    <text evidence="2">Belongs to the SF3A2 family.</text>
</comment>
<protein>
    <recommendedName>
        <fullName evidence="11">Matrin-type domain-containing protein</fullName>
    </recommendedName>
</protein>
<dbReference type="SUPFAM" id="SSF57667">
    <property type="entry name" value="beta-beta-alpha zinc fingers"/>
    <property type="match status" value="1"/>
</dbReference>
<dbReference type="GO" id="GO:0008270">
    <property type="term" value="F:zinc ion binding"/>
    <property type="evidence" value="ECO:0007669"/>
    <property type="project" value="UniProtKB-KW"/>
</dbReference>
<evidence type="ECO:0000259" key="11">
    <source>
        <dbReference type="PROSITE" id="PS50171"/>
    </source>
</evidence>
<dbReference type="PANTHER" id="PTHR23205:SF0">
    <property type="entry name" value="SPLICING FACTOR 3A SUBUNIT 2"/>
    <property type="match status" value="1"/>
</dbReference>
<evidence type="ECO:0000313" key="12">
    <source>
        <dbReference type="EMBL" id="KAK9842563.1"/>
    </source>
</evidence>
<evidence type="ECO:0000256" key="2">
    <source>
        <dbReference type="ARBA" id="ARBA00008995"/>
    </source>
</evidence>
<keyword evidence="4" id="KW-0479">Metal-binding</keyword>
<evidence type="ECO:0000256" key="3">
    <source>
        <dbReference type="ARBA" id="ARBA00022664"/>
    </source>
</evidence>
<dbReference type="InterPro" id="IPR031781">
    <property type="entry name" value="SF3A2_dom"/>
</dbReference>
<evidence type="ECO:0000313" key="13">
    <source>
        <dbReference type="Proteomes" id="UP001445335"/>
    </source>
</evidence>
<feature type="compositionally biased region" description="Basic and acidic residues" evidence="10">
    <location>
        <begin position="1"/>
        <end position="11"/>
    </location>
</feature>
<dbReference type="SMART" id="SM00451">
    <property type="entry name" value="ZnF_U1"/>
    <property type="match status" value="1"/>
</dbReference>
<dbReference type="SMART" id="SM01050">
    <property type="entry name" value="CactinC_cactus"/>
    <property type="match status" value="1"/>
</dbReference>
<evidence type="ECO:0000256" key="1">
    <source>
        <dbReference type="ARBA" id="ARBA00004123"/>
    </source>
</evidence>
<organism evidence="12 13">
    <name type="scientific">Elliptochloris bilobata</name>
    <dbReference type="NCBI Taxonomy" id="381761"/>
    <lineage>
        <taxon>Eukaryota</taxon>
        <taxon>Viridiplantae</taxon>
        <taxon>Chlorophyta</taxon>
        <taxon>core chlorophytes</taxon>
        <taxon>Trebouxiophyceae</taxon>
        <taxon>Trebouxiophyceae incertae sedis</taxon>
        <taxon>Elliptochloris clade</taxon>
        <taxon>Elliptochloris</taxon>
    </lineage>
</organism>
<keyword evidence="3" id="KW-0507">mRNA processing</keyword>
<feature type="region of interest" description="Disordered" evidence="10">
    <location>
        <begin position="216"/>
        <end position="273"/>
    </location>
</feature>
<evidence type="ECO:0000256" key="6">
    <source>
        <dbReference type="ARBA" id="ARBA00022771"/>
    </source>
</evidence>
<dbReference type="PROSITE" id="PS50171">
    <property type="entry name" value="ZF_MATRIN"/>
    <property type="match status" value="1"/>
</dbReference>
<dbReference type="Proteomes" id="UP001445335">
    <property type="component" value="Unassembled WGS sequence"/>
</dbReference>
<dbReference type="GO" id="GO:0071013">
    <property type="term" value="C:catalytic step 2 spliceosome"/>
    <property type="evidence" value="ECO:0007669"/>
    <property type="project" value="TreeGrafter"/>
</dbReference>
<comment type="caution">
    <text evidence="12">The sequence shown here is derived from an EMBL/GenBank/DDBJ whole genome shotgun (WGS) entry which is preliminary data.</text>
</comment>